<accession>A0ABQ2KFS2</accession>
<dbReference type="InterPro" id="IPR001647">
    <property type="entry name" value="HTH_TetR"/>
</dbReference>
<comment type="caution">
    <text evidence="4">The sequence shown here is derived from an EMBL/GenBank/DDBJ whole genome shotgun (WGS) entry which is preliminary data.</text>
</comment>
<organism evidence="4 5">
    <name type="scientific">Nocardia rhizosphaerihabitans</name>
    <dbReference type="NCBI Taxonomy" id="1691570"/>
    <lineage>
        <taxon>Bacteria</taxon>
        <taxon>Bacillati</taxon>
        <taxon>Actinomycetota</taxon>
        <taxon>Actinomycetes</taxon>
        <taxon>Mycobacteriales</taxon>
        <taxon>Nocardiaceae</taxon>
        <taxon>Nocardia</taxon>
    </lineage>
</organism>
<reference evidence="5" key="1">
    <citation type="journal article" date="2019" name="Int. J. Syst. Evol. Microbiol.">
        <title>The Global Catalogue of Microorganisms (GCM) 10K type strain sequencing project: providing services to taxonomists for standard genome sequencing and annotation.</title>
        <authorList>
            <consortium name="The Broad Institute Genomics Platform"/>
            <consortium name="The Broad Institute Genome Sequencing Center for Infectious Disease"/>
            <person name="Wu L."/>
            <person name="Ma J."/>
        </authorList>
    </citation>
    <scope>NUCLEOTIDE SEQUENCE [LARGE SCALE GENOMIC DNA]</scope>
    <source>
        <strain evidence="5">CGMCC 4.7329</strain>
    </source>
</reference>
<dbReference type="InterPro" id="IPR050109">
    <property type="entry name" value="HTH-type_TetR-like_transc_reg"/>
</dbReference>
<dbReference type="Gene3D" id="1.10.357.10">
    <property type="entry name" value="Tetracycline Repressor, domain 2"/>
    <property type="match status" value="1"/>
</dbReference>
<keyword evidence="5" id="KW-1185">Reference proteome</keyword>
<dbReference type="PROSITE" id="PS50977">
    <property type="entry name" value="HTH_TETR_2"/>
    <property type="match status" value="1"/>
</dbReference>
<dbReference type="Proteomes" id="UP000658127">
    <property type="component" value="Unassembled WGS sequence"/>
</dbReference>
<sequence length="212" mass="22927">MTVLHSDILLPEDDADDTGGGTVAARAERLLAALNAAREVFVAHGYHGASMDQISARAGMSKPVIYTLYANKLDLYLAVLQHHLDRMVRGIRDALAGATGQEDKVRRAVQAYFDFVDEDPDGHVLIFESPVPSEPSVRWRSRHAFGECAMLVSAELRAAGMDDARAYTCAFGVVGASHLAARQWLDTGRPIPKRDAVATTVALCWHGLSGIS</sequence>
<evidence type="ECO:0000256" key="1">
    <source>
        <dbReference type="ARBA" id="ARBA00023125"/>
    </source>
</evidence>
<dbReference type="InterPro" id="IPR036271">
    <property type="entry name" value="Tet_transcr_reg_TetR-rel_C_sf"/>
</dbReference>
<feature type="domain" description="HTH tetR-type" evidence="3">
    <location>
        <begin position="27"/>
        <end position="87"/>
    </location>
</feature>
<keyword evidence="1 2" id="KW-0238">DNA-binding</keyword>
<dbReference type="PANTHER" id="PTHR30055">
    <property type="entry name" value="HTH-TYPE TRANSCRIPTIONAL REGULATOR RUTR"/>
    <property type="match status" value="1"/>
</dbReference>
<dbReference type="SUPFAM" id="SSF48498">
    <property type="entry name" value="Tetracyclin repressor-like, C-terminal domain"/>
    <property type="match status" value="1"/>
</dbReference>
<evidence type="ECO:0000313" key="5">
    <source>
        <dbReference type="Proteomes" id="UP000658127"/>
    </source>
</evidence>
<evidence type="ECO:0000313" key="4">
    <source>
        <dbReference type="EMBL" id="GGN82195.1"/>
    </source>
</evidence>
<name>A0ABQ2KFS2_9NOCA</name>
<dbReference type="SUPFAM" id="SSF46689">
    <property type="entry name" value="Homeodomain-like"/>
    <property type="match status" value="1"/>
</dbReference>
<gene>
    <name evidence="4" type="ORF">GCM10011610_33370</name>
</gene>
<dbReference type="InterPro" id="IPR009057">
    <property type="entry name" value="Homeodomain-like_sf"/>
</dbReference>
<proteinExistence type="predicted"/>
<dbReference type="Pfam" id="PF00440">
    <property type="entry name" value="TetR_N"/>
    <property type="match status" value="1"/>
</dbReference>
<dbReference type="EMBL" id="BMNE01000003">
    <property type="protein sequence ID" value="GGN82195.1"/>
    <property type="molecule type" value="Genomic_DNA"/>
</dbReference>
<protein>
    <submittedName>
        <fullName evidence="4">TetR family transcriptional regulator</fullName>
    </submittedName>
</protein>
<dbReference type="RefSeq" id="WP_189028949.1">
    <property type="nucleotide sequence ID" value="NZ_BMNE01000003.1"/>
</dbReference>
<evidence type="ECO:0000256" key="2">
    <source>
        <dbReference type="PROSITE-ProRule" id="PRU00335"/>
    </source>
</evidence>
<dbReference type="PRINTS" id="PR00455">
    <property type="entry name" value="HTHTETR"/>
</dbReference>
<evidence type="ECO:0000259" key="3">
    <source>
        <dbReference type="PROSITE" id="PS50977"/>
    </source>
</evidence>
<dbReference type="PANTHER" id="PTHR30055:SF160">
    <property type="entry name" value="TRANSCRIPTIONAL REGULATORY PROTEIN (PROBABLY ASNC-FAMILY)-RELATED"/>
    <property type="match status" value="1"/>
</dbReference>
<feature type="DNA-binding region" description="H-T-H motif" evidence="2">
    <location>
        <begin position="50"/>
        <end position="69"/>
    </location>
</feature>